<dbReference type="InterPro" id="IPR036890">
    <property type="entry name" value="HATPase_C_sf"/>
</dbReference>
<reference evidence="6" key="1">
    <citation type="submission" date="2023-05" db="EMBL/GenBank/DDBJ databases">
        <title>Cataloging the Phylogenetic Diversity of Human Bladder Bacteria.</title>
        <authorList>
            <person name="Du J."/>
        </authorList>
    </citation>
    <scope>NUCLEOTIDE SEQUENCE</scope>
    <source>
        <strain evidence="6">UMB9978</strain>
    </source>
</reference>
<gene>
    <name evidence="6" type="ORF">QP116_06415</name>
</gene>
<evidence type="ECO:0000256" key="1">
    <source>
        <dbReference type="ARBA" id="ARBA00022679"/>
    </source>
</evidence>
<dbReference type="InterPro" id="IPR011712">
    <property type="entry name" value="Sig_transdc_His_kin_sub3_dim/P"/>
</dbReference>
<sequence length="377" mass="40758">MWRFRPVESFELDRTQRAYRTYQWTLVIAAPVLTALSWWLYVYPQHLEAATNAPVYAAIAIQAIIAGIIYGGWILKGIDLRSSWGQAVALLVPVGIAPLAFMLAGAPQAIPAGMVAAFLSASSLVTSLGPMWAGIVPMGTVLAYTVAIDAPAPMYFTFIVYAAALWVTFKSSVWYLDIMRATEETAQAQTTMRLAEERLRFAADLHDIMGQRLAAISLQAQTAGQLARQGGDPSAPIEAIVDLADQSMTDMRAMVTTYQVPEWSAELAGAISLLKASGARVTVTGKPPATMEQEAAYIIREATTNILKHSNATDVSVVLDATGMKITNNGVDIADAGRSWTGLAALQRRLSPTTLSAETVDDTFILSAEWNQNERDV</sequence>
<feature type="transmembrane region" description="Helical" evidence="4">
    <location>
        <begin position="130"/>
        <end position="148"/>
    </location>
</feature>
<keyword evidence="4" id="KW-0472">Membrane</keyword>
<name>A0AAP4FDN6_9MICC</name>
<evidence type="ECO:0000313" key="6">
    <source>
        <dbReference type="EMBL" id="MDK6275369.1"/>
    </source>
</evidence>
<comment type="caution">
    <text evidence="6">The sequence shown here is derived from an EMBL/GenBank/DDBJ whole genome shotgun (WGS) entry which is preliminary data.</text>
</comment>
<accession>A0AAP4FDN6</accession>
<dbReference type="GO" id="GO:0016020">
    <property type="term" value="C:membrane"/>
    <property type="evidence" value="ECO:0007669"/>
    <property type="project" value="InterPro"/>
</dbReference>
<keyword evidence="1" id="KW-0808">Transferase</keyword>
<dbReference type="RefSeq" id="WP_285333230.1">
    <property type="nucleotide sequence ID" value="NZ_JASODW010000006.1"/>
</dbReference>
<dbReference type="Pfam" id="PF07730">
    <property type="entry name" value="HisKA_3"/>
    <property type="match status" value="1"/>
</dbReference>
<evidence type="ECO:0000256" key="3">
    <source>
        <dbReference type="ARBA" id="ARBA00023012"/>
    </source>
</evidence>
<dbReference type="GO" id="GO:0046983">
    <property type="term" value="F:protein dimerization activity"/>
    <property type="evidence" value="ECO:0007669"/>
    <property type="project" value="InterPro"/>
</dbReference>
<feature type="transmembrane region" description="Helical" evidence="4">
    <location>
        <begin position="21"/>
        <end position="41"/>
    </location>
</feature>
<keyword evidence="3" id="KW-0902">Two-component regulatory system</keyword>
<organism evidence="6 7">
    <name type="scientific">Pseudoglutamicibacter cumminsii</name>
    <dbReference type="NCBI Taxonomy" id="156979"/>
    <lineage>
        <taxon>Bacteria</taxon>
        <taxon>Bacillati</taxon>
        <taxon>Actinomycetota</taxon>
        <taxon>Actinomycetes</taxon>
        <taxon>Micrococcales</taxon>
        <taxon>Micrococcaceae</taxon>
        <taxon>Pseudoglutamicibacter</taxon>
    </lineage>
</organism>
<keyword evidence="4" id="KW-0812">Transmembrane</keyword>
<proteinExistence type="predicted"/>
<dbReference type="GO" id="GO:0000155">
    <property type="term" value="F:phosphorelay sensor kinase activity"/>
    <property type="evidence" value="ECO:0007669"/>
    <property type="project" value="InterPro"/>
</dbReference>
<dbReference type="InterPro" id="IPR050482">
    <property type="entry name" value="Sensor_HK_TwoCompSys"/>
</dbReference>
<evidence type="ECO:0000259" key="5">
    <source>
        <dbReference type="Pfam" id="PF07730"/>
    </source>
</evidence>
<keyword evidence="4" id="KW-1133">Transmembrane helix</keyword>
<dbReference type="AlphaFoldDB" id="A0AAP4FDN6"/>
<protein>
    <submittedName>
        <fullName evidence="6">Histidine kinase</fullName>
    </submittedName>
</protein>
<dbReference type="Proteomes" id="UP001240483">
    <property type="component" value="Unassembled WGS sequence"/>
</dbReference>
<evidence type="ECO:0000256" key="4">
    <source>
        <dbReference type="SAM" id="Phobius"/>
    </source>
</evidence>
<feature type="transmembrane region" description="Helical" evidence="4">
    <location>
        <begin position="53"/>
        <end position="75"/>
    </location>
</feature>
<dbReference type="Gene3D" id="3.30.565.10">
    <property type="entry name" value="Histidine kinase-like ATPase, C-terminal domain"/>
    <property type="match status" value="1"/>
</dbReference>
<dbReference type="Gene3D" id="1.20.5.1930">
    <property type="match status" value="1"/>
</dbReference>
<keyword evidence="2 6" id="KW-0418">Kinase</keyword>
<evidence type="ECO:0000313" key="7">
    <source>
        <dbReference type="Proteomes" id="UP001240483"/>
    </source>
</evidence>
<evidence type="ECO:0000256" key="2">
    <source>
        <dbReference type="ARBA" id="ARBA00022777"/>
    </source>
</evidence>
<feature type="transmembrane region" description="Helical" evidence="4">
    <location>
        <begin position="87"/>
        <end position="110"/>
    </location>
</feature>
<feature type="transmembrane region" description="Helical" evidence="4">
    <location>
        <begin position="155"/>
        <end position="176"/>
    </location>
</feature>
<dbReference type="EMBL" id="JASODW010000006">
    <property type="protein sequence ID" value="MDK6275369.1"/>
    <property type="molecule type" value="Genomic_DNA"/>
</dbReference>
<feature type="domain" description="Signal transduction histidine kinase subgroup 3 dimerisation and phosphoacceptor" evidence="5">
    <location>
        <begin position="197"/>
        <end position="259"/>
    </location>
</feature>
<dbReference type="PANTHER" id="PTHR24421">
    <property type="entry name" value="NITRATE/NITRITE SENSOR PROTEIN NARX-RELATED"/>
    <property type="match status" value="1"/>
</dbReference>